<evidence type="ECO:0000313" key="3">
    <source>
        <dbReference type="Proteomes" id="UP001620597"/>
    </source>
</evidence>
<organism evidence="2 3">
    <name type="scientific">Oceanobacter antarcticus</name>
    <dbReference type="NCBI Taxonomy" id="3133425"/>
    <lineage>
        <taxon>Bacteria</taxon>
        <taxon>Pseudomonadati</taxon>
        <taxon>Pseudomonadota</taxon>
        <taxon>Gammaproteobacteria</taxon>
        <taxon>Oceanospirillales</taxon>
        <taxon>Oceanospirillaceae</taxon>
        <taxon>Oceanobacter</taxon>
    </lineage>
</organism>
<dbReference type="EMBL" id="JBBKTX010000001">
    <property type="protein sequence ID" value="MFK4750959.1"/>
    <property type="molecule type" value="Genomic_DNA"/>
</dbReference>
<evidence type="ECO:0000256" key="1">
    <source>
        <dbReference type="SAM" id="MobiDB-lite"/>
    </source>
</evidence>
<sequence length="148" mass="16203">MPHCQNERVARLATAEHTSSQPHRHQRTAEEAKGQIHWLRPEYQNPQQQNLAALAGSLQQDTQTSADVSTAPVTVKDAAKGKLTWPKSILEQVAAVKEALQQGDQTATAITTRYKSPKSTLPKVQDALNSLAALGLVNQDGEQYWLVA</sequence>
<protein>
    <submittedName>
        <fullName evidence="2">Uncharacterized protein</fullName>
    </submittedName>
</protein>
<evidence type="ECO:0000313" key="2">
    <source>
        <dbReference type="EMBL" id="MFK4750959.1"/>
    </source>
</evidence>
<dbReference type="RefSeq" id="WP_416204500.1">
    <property type="nucleotide sequence ID" value="NZ_JBBKTX010000001.1"/>
</dbReference>
<gene>
    <name evidence="2" type="ORF">WG929_00915</name>
</gene>
<reference evidence="2 3" key="1">
    <citation type="submission" date="2024-03" db="EMBL/GenBank/DDBJ databases">
        <title>High-quality draft genome sequence of Oceanobacter sp. wDCs-4.</title>
        <authorList>
            <person name="Dong C."/>
        </authorList>
    </citation>
    <scope>NUCLEOTIDE SEQUENCE [LARGE SCALE GENOMIC DNA]</scope>
    <source>
        <strain evidence="3">wDCs-4</strain>
    </source>
</reference>
<name>A0ABW8NDD0_9GAMM</name>
<accession>A0ABW8NDD0</accession>
<dbReference type="Proteomes" id="UP001620597">
    <property type="component" value="Unassembled WGS sequence"/>
</dbReference>
<feature type="compositionally biased region" description="Basic and acidic residues" evidence="1">
    <location>
        <begin position="1"/>
        <end position="10"/>
    </location>
</feature>
<feature type="region of interest" description="Disordered" evidence="1">
    <location>
        <begin position="1"/>
        <end position="32"/>
    </location>
</feature>
<keyword evidence="3" id="KW-1185">Reference proteome</keyword>
<proteinExistence type="predicted"/>
<comment type="caution">
    <text evidence="2">The sequence shown here is derived from an EMBL/GenBank/DDBJ whole genome shotgun (WGS) entry which is preliminary data.</text>
</comment>